<dbReference type="InterPro" id="IPR033798">
    <property type="entry name" value="LodA-like"/>
</dbReference>
<dbReference type="RefSeq" id="WP_136959295.1">
    <property type="nucleotide sequence ID" value="NZ_CP039690.1"/>
</dbReference>
<feature type="domain" description="L-lysine epsilon oxidase C-terminal" evidence="3">
    <location>
        <begin position="387"/>
        <end position="539"/>
    </location>
</feature>
<feature type="chain" id="PRO_5020590336" description="L-lysine 6-oxidase" evidence="1">
    <location>
        <begin position="31"/>
        <end position="657"/>
    </location>
</feature>
<accession>A0A4D7AYT8</accession>
<reference evidence="4 5" key="1">
    <citation type="submission" date="2019-04" db="EMBL/GenBank/DDBJ databases">
        <title>Phreatobacter aquaticus sp. nov.</title>
        <authorList>
            <person name="Choi A."/>
        </authorList>
    </citation>
    <scope>NUCLEOTIDE SEQUENCE [LARGE SCALE GENOMIC DNA]</scope>
    <source>
        <strain evidence="4 5">KCTC 52518</strain>
    </source>
</reference>
<evidence type="ECO:0000256" key="1">
    <source>
        <dbReference type="SAM" id="SignalP"/>
    </source>
</evidence>
<evidence type="ECO:0000259" key="3">
    <source>
        <dbReference type="Pfam" id="PF18417"/>
    </source>
</evidence>
<evidence type="ECO:0000313" key="5">
    <source>
        <dbReference type="Proteomes" id="UP000298781"/>
    </source>
</evidence>
<keyword evidence="5" id="KW-1185">Reference proteome</keyword>
<name>A0A4D7AYT8_9HYPH</name>
<sequence length="657" mass="71179">MKRRDFLINASVLGLAAPALFKAAVSPAQAQQSAPAGARIVCAAIFPAIGFSRVGNGDEWFLAPEVPGLMIEPPGGFKQGPDRIKKQVQRFRVYGYDDQGRVVRELGAADSLSWTVHVANTKAAWYGYSNAMDGGEHAPGIPGPLRNASIGPARREKMLAIDAGPVRIDGAAANTAGRNPAYQMAGLFWNKLPVMLGHLRTDDAGRLLVFPADGVSATALPQNPVRDFTNNDGWHDDWCDGWVKATVRVGEAVMDCEPAWVVCCGPKFAPQIEPIVSLYDAAREAMIATGHLQVPGGALSFRRDVLPILRRSGMMQWVAQASFLGKAWHDLDDLSDPAVITALAESGPGARAAREKVLAAFREPGGDDVRSDALPPMLGDGVNFPGSPTGWLTLTPTQHTILSAWARGDFVNDLDDPAADAVRQIDDIPLSQRPEALTRAALDACSGGAFHPGVEITWPIRHAALYRTPKETPLPFRIAISTRKSLIQDVGLQLNPRNVFSGHPFRREDGAPVGPQAPGDLTRWMGVPWQGDAFSCQSVLTGDGFPTPVWWPALLPVDVLPEGFYKQMMRADIPLEERLRFYHARVAWSRGAAGIGLHVEAGYTDGLRRMIELWTRMGVVVRRAGPKDIPAIPSDVFVEVQRGSMDLALNRAPDQQE</sequence>
<proteinExistence type="predicted"/>
<organism evidence="4 5">
    <name type="scientific">Phreatobacter stygius</name>
    <dbReference type="NCBI Taxonomy" id="1940610"/>
    <lineage>
        <taxon>Bacteria</taxon>
        <taxon>Pseudomonadati</taxon>
        <taxon>Pseudomonadota</taxon>
        <taxon>Alphaproteobacteria</taxon>
        <taxon>Hyphomicrobiales</taxon>
        <taxon>Phreatobacteraceae</taxon>
        <taxon>Phreatobacter</taxon>
    </lineage>
</organism>
<dbReference type="Pfam" id="PF18417">
    <property type="entry name" value="LodA_C"/>
    <property type="match status" value="1"/>
</dbReference>
<dbReference type="InterPro" id="IPR041173">
    <property type="entry name" value="LodA_C"/>
</dbReference>
<evidence type="ECO:0008006" key="6">
    <source>
        <dbReference type="Google" id="ProtNLM"/>
    </source>
</evidence>
<protein>
    <recommendedName>
        <fullName evidence="6">L-lysine 6-oxidase</fullName>
    </recommendedName>
</protein>
<dbReference type="Proteomes" id="UP000298781">
    <property type="component" value="Chromosome"/>
</dbReference>
<dbReference type="InterPro" id="IPR041168">
    <property type="entry name" value="LodA_N"/>
</dbReference>
<dbReference type="OrthoDB" id="336698at2"/>
<keyword evidence="1" id="KW-0732">Signal</keyword>
<evidence type="ECO:0000259" key="2">
    <source>
        <dbReference type="Pfam" id="PF17990"/>
    </source>
</evidence>
<dbReference type="CDD" id="cd14731">
    <property type="entry name" value="LodA_like_1"/>
    <property type="match status" value="1"/>
</dbReference>
<dbReference type="Pfam" id="PF17990">
    <property type="entry name" value="LodA_N"/>
    <property type="match status" value="1"/>
</dbReference>
<evidence type="ECO:0000313" key="4">
    <source>
        <dbReference type="EMBL" id="QCI63838.1"/>
    </source>
</evidence>
<dbReference type="AlphaFoldDB" id="A0A4D7AYT8"/>
<dbReference type="EMBL" id="CP039690">
    <property type="protein sequence ID" value="QCI63838.1"/>
    <property type="molecule type" value="Genomic_DNA"/>
</dbReference>
<feature type="domain" description="L-Lysine epsilon oxidase N-terminal" evidence="2">
    <location>
        <begin position="46"/>
        <end position="263"/>
    </location>
</feature>
<gene>
    <name evidence="4" type="ORF">E8M01_06015</name>
</gene>
<feature type="signal peptide" evidence="1">
    <location>
        <begin position="1"/>
        <end position="30"/>
    </location>
</feature>
<dbReference type="KEGG" id="pstg:E8M01_06015"/>
<dbReference type="NCBIfam" id="NF038173">
    <property type="entry name" value="Gly_ox_CTQ_GoxA"/>
    <property type="match status" value="1"/>
</dbReference>